<feature type="compositionally biased region" description="Basic and acidic residues" evidence="1">
    <location>
        <begin position="63"/>
        <end position="73"/>
    </location>
</feature>
<evidence type="ECO:0000313" key="3">
    <source>
        <dbReference type="Proteomes" id="UP000647017"/>
    </source>
</evidence>
<evidence type="ECO:0000256" key="1">
    <source>
        <dbReference type="SAM" id="MobiDB-lite"/>
    </source>
</evidence>
<organism evidence="2 3">
    <name type="scientific">Micromonospora andamanensis</name>
    <dbReference type="NCBI Taxonomy" id="1287068"/>
    <lineage>
        <taxon>Bacteria</taxon>
        <taxon>Bacillati</taxon>
        <taxon>Actinomycetota</taxon>
        <taxon>Actinomycetes</taxon>
        <taxon>Micromonosporales</taxon>
        <taxon>Micromonosporaceae</taxon>
        <taxon>Micromonospora</taxon>
    </lineage>
</organism>
<comment type="caution">
    <text evidence="2">The sequence shown here is derived from an EMBL/GenBank/DDBJ whole genome shotgun (WGS) entry which is preliminary data.</text>
</comment>
<feature type="region of interest" description="Disordered" evidence="1">
    <location>
        <begin position="54"/>
        <end position="83"/>
    </location>
</feature>
<evidence type="ECO:0008006" key="4">
    <source>
        <dbReference type="Google" id="ProtNLM"/>
    </source>
</evidence>
<sequence length="83" mass="9820">MIADICHQLPGLLAPQRRDRLADGLRYQWRTASATKRQWLSSRWDHQHYDHRWRNEAVTGRPTLDENNREDRPPTPPVEPNAP</sequence>
<reference evidence="2 3" key="1">
    <citation type="submission" date="2021-01" db="EMBL/GenBank/DDBJ databases">
        <title>Whole genome shotgun sequence of Verrucosispora andamanensis NBRC 109075.</title>
        <authorList>
            <person name="Komaki H."/>
            <person name="Tamura T."/>
        </authorList>
    </citation>
    <scope>NUCLEOTIDE SEQUENCE [LARGE SCALE GENOMIC DNA]</scope>
    <source>
        <strain evidence="2 3">NBRC 109075</strain>
    </source>
</reference>
<dbReference type="Proteomes" id="UP000647017">
    <property type="component" value="Unassembled WGS sequence"/>
</dbReference>
<dbReference type="EMBL" id="BOOZ01000080">
    <property type="protein sequence ID" value="GIJ13113.1"/>
    <property type="molecule type" value="Genomic_DNA"/>
</dbReference>
<evidence type="ECO:0000313" key="2">
    <source>
        <dbReference type="EMBL" id="GIJ13113.1"/>
    </source>
</evidence>
<feature type="compositionally biased region" description="Pro residues" evidence="1">
    <location>
        <begin position="74"/>
        <end position="83"/>
    </location>
</feature>
<proteinExistence type="predicted"/>
<accession>A0ABQ4I5I2</accession>
<protein>
    <recommendedName>
        <fullName evidence="4">Transposase</fullName>
    </recommendedName>
</protein>
<dbReference type="RefSeq" id="WP_204015443.1">
    <property type="nucleotide sequence ID" value="NZ_BOOZ01000080.1"/>
</dbReference>
<keyword evidence="3" id="KW-1185">Reference proteome</keyword>
<gene>
    <name evidence="2" type="ORF">Van01_63270</name>
</gene>
<name>A0ABQ4I5I2_9ACTN</name>